<reference evidence="1" key="1">
    <citation type="submission" date="2018-07" db="EMBL/GenBank/DDBJ databases">
        <authorList>
            <person name="Quirk P.G."/>
            <person name="Krulwich T.A."/>
        </authorList>
    </citation>
    <scope>NUCLEOTIDE SEQUENCE</scope>
</reference>
<proteinExistence type="predicted"/>
<dbReference type="AlphaFoldDB" id="A0A380TJ13"/>
<organism evidence="1">
    <name type="scientific">metagenome</name>
    <dbReference type="NCBI Taxonomy" id="256318"/>
    <lineage>
        <taxon>unclassified sequences</taxon>
        <taxon>metagenomes</taxon>
    </lineage>
</organism>
<dbReference type="EMBL" id="UIDG01000620">
    <property type="protein sequence ID" value="SUS08430.1"/>
    <property type="molecule type" value="Genomic_DNA"/>
</dbReference>
<accession>A0A380TJ13</accession>
<sequence>MRAAQVDAISAMRRAERATWLDDAALSPPWAPGVAFGCE</sequence>
<protein>
    <submittedName>
        <fullName evidence="1">Uncharacterized protein</fullName>
    </submittedName>
</protein>
<evidence type="ECO:0000313" key="1">
    <source>
        <dbReference type="EMBL" id="SUS08430.1"/>
    </source>
</evidence>
<name>A0A380TJ13_9ZZZZ</name>
<gene>
    <name evidence="1" type="ORF">DF3PB_670021</name>
</gene>